<dbReference type="Proteomes" id="UP001523392">
    <property type="component" value="Unassembled WGS sequence"/>
</dbReference>
<dbReference type="RefSeq" id="WP_252954124.1">
    <property type="nucleotide sequence ID" value="NZ_JAFIRR010000093.1"/>
</dbReference>
<reference evidence="7 8" key="1">
    <citation type="submission" date="2021-12" db="EMBL/GenBank/DDBJ databases">
        <title>Siccirubricoccus leaddurans sp. nov., a high concentration Zn2+ tolerance bacterium.</title>
        <authorList>
            <person name="Cao Y."/>
        </authorList>
    </citation>
    <scope>NUCLEOTIDE SEQUENCE [LARGE SCALE GENOMIC DNA]</scope>
    <source>
        <strain evidence="7 8">KC 17139</strain>
    </source>
</reference>
<dbReference type="PROSITE" id="PS51007">
    <property type="entry name" value="CYTC"/>
    <property type="match status" value="2"/>
</dbReference>
<keyword evidence="2 4" id="KW-0479">Metal-binding</keyword>
<feature type="chain" id="PRO_5047410867" evidence="5">
    <location>
        <begin position="25"/>
        <end position="286"/>
    </location>
</feature>
<dbReference type="PANTHER" id="PTHR35008">
    <property type="entry name" value="BLL4482 PROTEIN-RELATED"/>
    <property type="match status" value="1"/>
</dbReference>
<feature type="signal peptide" evidence="5">
    <location>
        <begin position="1"/>
        <end position="24"/>
    </location>
</feature>
<dbReference type="InterPro" id="IPR051459">
    <property type="entry name" value="Cytochrome_c-type_DH"/>
</dbReference>
<dbReference type="PANTHER" id="PTHR35008:SF8">
    <property type="entry name" value="ALCOHOL DEHYDROGENASE CYTOCHROME C SUBUNIT"/>
    <property type="match status" value="1"/>
</dbReference>
<name>A0ABT1D6C6_9PROT</name>
<evidence type="ECO:0000256" key="1">
    <source>
        <dbReference type="ARBA" id="ARBA00022617"/>
    </source>
</evidence>
<dbReference type="Gene3D" id="1.10.760.10">
    <property type="entry name" value="Cytochrome c-like domain"/>
    <property type="match status" value="2"/>
</dbReference>
<evidence type="ECO:0000256" key="4">
    <source>
        <dbReference type="PROSITE-ProRule" id="PRU00433"/>
    </source>
</evidence>
<dbReference type="InterPro" id="IPR009056">
    <property type="entry name" value="Cyt_c-like_dom"/>
</dbReference>
<evidence type="ECO:0000313" key="8">
    <source>
        <dbReference type="Proteomes" id="UP001523392"/>
    </source>
</evidence>
<organism evidence="7 8">
    <name type="scientific">Siccirubricoccus soli</name>
    <dbReference type="NCBI Taxonomy" id="2899147"/>
    <lineage>
        <taxon>Bacteria</taxon>
        <taxon>Pseudomonadati</taxon>
        <taxon>Pseudomonadota</taxon>
        <taxon>Alphaproteobacteria</taxon>
        <taxon>Acetobacterales</taxon>
        <taxon>Roseomonadaceae</taxon>
        <taxon>Siccirubricoccus</taxon>
    </lineage>
</organism>
<evidence type="ECO:0000256" key="2">
    <source>
        <dbReference type="ARBA" id="ARBA00022723"/>
    </source>
</evidence>
<evidence type="ECO:0000256" key="3">
    <source>
        <dbReference type="ARBA" id="ARBA00023004"/>
    </source>
</evidence>
<gene>
    <name evidence="7" type="ORF">JYK14_15125</name>
</gene>
<keyword evidence="1 4" id="KW-0349">Heme</keyword>
<keyword evidence="3 4" id="KW-0408">Iron</keyword>
<sequence>MRLVLRRAVLALLLLGLAAAPSLAQSRVERGRYLVEVIAACGNCHTPKGPNGPLPGMNLAGNFVVEDNSDFRAVAPNITPDRATGIGAWTDAQLMRAIREGIRPDGSLIGPPMPFEFYRGLADEDLAAMVAYLRTVRPVANASEKSTYRMPLPPSYGPPVQRVTAPPRSDRVAYGAYLAGPVAHCMECHTPFGATPGHRDMARAGVGGQAFNGPWGVSVASNITPARHTGLGLWTDAEIERAIRRGISRDGRQLFPPMGFAHYAAISPADMAALIAYLRSLPAIER</sequence>
<dbReference type="Pfam" id="PF00034">
    <property type="entry name" value="Cytochrom_C"/>
    <property type="match status" value="2"/>
</dbReference>
<evidence type="ECO:0000259" key="6">
    <source>
        <dbReference type="PROSITE" id="PS51007"/>
    </source>
</evidence>
<dbReference type="InterPro" id="IPR036909">
    <property type="entry name" value="Cyt_c-like_dom_sf"/>
</dbReference>
<protein>
    <submittedName>
        <fullName evidence="7">Cytochrome c</fullName>
    </submittedName>
</protein>
<dbReference type="EMBL" id="JAFIRR010000093">
    <property type="protein sequence ID" value="MCO6417483.1"/>
    <property type="molecule type" value="Genomic_DNA"/>
</dbReference>
<dbReference type="SUPFAM" id="SSF46626">
    <property type="entry name" value="Cytochrome c"/>
    <property type="match status" value="2"/>
</dbReference>
<accession>A0ABT1D6C6</accession>
<proteinExistence type="predicted"/>
<evidence type="ECO:0000256" key="5">
    <source>
        <dbReference type="SAM" id="SignalP"/>
    </source>
</evidence>
<comment type="caution">
    <text evidence="7">The sequence shown here is derived from an EMBL/GenBank/DDBJ whole genome shotgun (WGS) entry which is preliminary data.</text>
</comment>
<keyword evidence="8" id="KW-1185">Reference proteome</keyword>
<evidence type="ECO:0000313" key="7">
    <source>
        <dbReference type="EMBL" id="MCO6417483.1"/>
    </source>
</evidence>
<feature type="domain" description="Cytochrome c" evidence="6">
    <location>
        <begin position="26"/>
        <end position="137"/>
    </location>
</feature>
<feature type="domain" description="Cytochrome c" evidence="6">
    <location>
        <begin position="170"/>
        <end position="282"/>
    </location>
</feature>
<keyword evidence="5" id="KW-0732">Signal</keyword>